<dbReference type="Pfam" id="PF00135">
    <property type="entry name" value="COesterase"/>
    <property type="match status" value="1"/>
</dbReference>
<keyword evidence="3" id="KW-0732">Signal</keyword>
<organism evidence="5 6">
    <name type="scientific">Phlebiopsis gigantea (strain 11061_1 CR5-6)</name>
    <name type="common">White-rot fungus</name>
    <name type="synonym">Peniophora gigantea</name>
    <dbReference type="NCBI Taxonomy" id="745531"/>
    <lineage>
        <taxon>Eukaryota</taxon>
        <taxon>Fungi</taxon>
        <taxon>Dikarya</taxon>
        <taxon>Basidiomycota</taxon>
        <taxon>Agaricomycotina</taxon>
        <taxon>Agaricomycetes</taxon>
        <taxon>Polyporales</taxon>
        <taxon>Phanerochaetaceae</taxon>
        <taxon>Phlebiopsis</taxon>
    </lineage>
</organism>
<dbReference type="InterPro" id="IPR050309">
    <property type="entry name" value="Type-B_Carboxylest/Lipase"/>
</dbReference>
<dbReference type="Gene3D" id="3.40.50.1820">
    <property type="entry name" value="alpha/beta hydrolase"/>
    <property type="match status" value="1"/>
</dbReference>
<dbReference type="AlphaFoldDB" id="A0A0C3PV58"/>
<dbReference type="PANTHER" id="PTHR11559">
    <property type="entry name" value="CARBOXYLESTERASE"/>
    <property type="match status" value="1"/>
</dbReference>
<evidence type="ECO:0000313" key="6">
    <source>
        <dbReference type="Proteomes" id="UP000053257"/>
    </source>
</evidence>
<dbReference type="PROSITE" id="PS00122">
    <property type="entry name" value="CARBOXYLESTERASE_B_1"/>
    <property type="match status" value="1"/>
</dbReference>
<dbReference type="GO" id="GO:0016787">
    <property type="term" value="F:hydrolase activity"/>
    <property type="evidence" value="ECO:0007669"/>
    <property type="project" value="UniProtKB-KW"/>
</dbReference>
<dbReference type="InterPro" id="IPR029058">
    <property type="entry name" value="AB_hydrolase_fold"/>
</dbReference>
<keyword evidence="6" id="KW-1185">Reference proteome</keyword>
<dbReference type="EC" id="3.1.1.-" evidence="3"/>
<dbReference type="OrthoDB" id="408631at2759"/>
<reference evidence="5 6" key="1">
    <citation type="journal article" date="2014" name="PLoS Genet.">
        <title>Analysis of the Phlebiopsis gigantea genome, transcriptome and secretome provides insight into its pioneer colonization strategies of wood.</title>
        <authorList>
            <person name="Hori C."/>
            <person name="Ishida T."/>
            <person name="Igarashi K."/>
            <person name="Samejima M."/>
            <person name="Suzuki H."/>
            <person name="Master E."/>
            <person name="Ferreira P."/>
            <person name="Ruiz-Duenas F.J."/>
            <person name="Held B."/>
            <person name="Canessa P."/>
            <person name="Larrondo L.F."/>
            <person name="Schmoll M."/>
            <person name="Druzhinina I.S."/>
            <person name="Kubicek C.P."/>
            <person name="Gaskell J.A."/>
            <person name="Kersten P."/>
            <person name="St John F."/>
            <person name="Glasner J."/>
            <person name="Sabat G."/>
            <person name="Splinter BonDurant S."/>
            <person name="Syed K."/>
            <person name="Yadav J."/>
            <person name="Mgbeahuruike A.C."/>
            <person name="Kovalchuk A."/>
            <person name="Asiegbu F.O."/>
            <person name="Lackner G."/>
            <person name="Hoffmeister D."/>
            <person name="Rencoret J."/>
            <person name="Gutierrez A."/>
            <person name="Sun H."/>
            <person name="Lindquist E."/>
            <person name="Barry K."/>
            <person name="Riley R."/>
            <person name="Grigoriev I.V."/>
            <person name="Henrissat B."/>
            <person name="Kues U."/>
            <person name="Berka R.M."/>
            <person name="Martinez A.T."/>
            <person name="Covert S.F."/>
            <person name="Blanchette R.A."/>
            <person name="Cullen D."/>
        </authorList>
    </citation>
    <scope>NUCLEOTIDE SEQUENCE [LARGE SCALE GENOMIC DNA]</scope>
    <source>
        <strain evidence="5 6">11061_1 CR5-6</strain>
    </source>
</reference>
<dbReference type="STRING" id="745531.A0A0C3PV58"/>
<dbReference type="InterPro" id="IPR019826">
    <property type="entry name" value="Carboxylesterase_B_AS"/>
</dbReference>
<evidence type="ECO:0000256" key="1">
    <source>
        <dbReference type="ARBA" id="ARBA00005964"/>
    </source>
</evidence>
<gene>
    <name evidence="5" type="ORF">PHLGIDRAFT_99110</name>
</gene>
<feature type="chain" id="PRO_5005111310" description="Carboxylic ester hydrolase" evidence="3">
    <location>
        <begin position="20"/>
        <end position="545"/>
    </location>
</feature>
<dbReference type="SUPFAM" id="SSF53474">
    <property type="entry name" value="alpha/beta-Hydrolases"/>
    <property type="match status" value="1"/>
</dbReference>
<dbReference type="PROSITE" id="PS51257">
    <property type="entry name" value="PROKAR_LIPOPROTEIN"/>
    <property type="match status" value="1"/>
</dbReference>
<comment type="similarity">
    <text evidence="1 3">Belongs to the type-B carboxylesterase/lipase family.</text>
</comment>
<evidence type="ECO:0000259" key="4">
    <source>
        <dbReference type="Pfam" id="PF00135"/>
    </source>
</evidence>
<protein>
    <recommendedName>
        <fullName evidence="3">Carboxylic ester hydrolase</fullName>
        <ecNumber evidence="3">3.1.1.-</ecNumber>
    </recommendedName>
</protein>
<evidence type="ECO:0000256" key="2">
    <source>
        <dbReference type="ARBA" id="ARBA00022801"/>
    </source>
</evidence>
<accession>A0A0C3PV58</accession>
<dbReference type="EMBL" id="KN840444">
    <property type="protein sequence ID" value="KIP11688.1"/>
    <property type="molecule type" value="Genomic_DNA"/>
</dbReference>
<dbReference type="HOGENOM" id="CLU_006586_10_6_1"/>
<keyword evidence="2 3" id="KW-0378">Hydrolase</keyword>
<name>A0A0C3PV58_PHLG1</name>
<feature type="domain" description="Carboxylesterase type B" evidence="4">
    <location>
        <begin position="30"/>
        <end position="519"/>
    </location>
</feature>
<evidence type="ECO:0000256" key="3">
    <source>
        <dbReference type="RuleBase" id="RU361235"/>
    </source>
</evidence>
<dbReference type="Proteomes" id="UP000053257">
    <property type="component" value="Unassembled WGS sequence"/>
</dbReference>
<dbReference type="InterPro" id="IPR002018">
    <property type="entry name" value="CarbesteraseB"/>
</dbReference>
<sequence>MKPRAILFFVSCVITTASCLIARAVTTHPSAVVHLTSGSFRGISAGAPNNTDRWLGIPFAQPPVGNLRFKAPVPIRFPPLGVKDATQFGNACPQLPSDHLGAPLGEDCQFLNVWRPTGTTAKDRLPVLAWIYVCEAHTLSTAASDPGFDPTRIISRSVTVGKPIIFVSMNYRLNTFGFLASSHVAPEDLNAGFHDQRLALTFIQENIAAFGGDPEKVTVWGQSAGAGSIEAHVLFPAEQPLFRAGILDSSTGPMKTAPPASTYDEPGQPYSNLVRLSGCPEGPLSFECLQRALLNASNHLTATRVNGQLWQPAIGPAGSFASVEPSQQIASGNFLHVPVLAGTNLNEGTVFSQSVLGRSVPPSEESAVFDTFIKSLLVDPSTVTNDTFDTINKLYPANDSSLGGAYNTGDSLFDRSEAWYTDNMFLAPRRLFFDAAAAHQPLFAYFFTEFIPGENISLGVSHGSELAMFFGFFAPVELEFANQMTDFYINFVYDLNPGDPWPQYTPKHGSVLQLMRNNVTVIADDFLFDKTNFENTPTVLAQMQK</sequence>
<evidence type="ECO:0000313" key="5">
    <source>
        <dbReference type="EMBL" id="KIP11688.1"/>
    </source>
</evidence>
<feature type="signal peptide" evidence="3">
    <location>
        <begin position="1"/>
        <end position="19"/>
    </location>
</feature>
<dbReference type="ESTHER" id="phlgi-a0a0c3pv58">
    <property type="family name" value="Fungal_carboxylesterase_lipase"/>
</dbReference>
<proteinExistence type="inferred from homology"/>